<evidence type="ECO:0000256" key="1">
    <source>
        <dbReference type="SAM" id="MobiDB-lite"/>
    </source>
</evidence>
<feature type="domain" description="NADAR" evidence="2">
    <location>
        <begin position="114"/>
        <end position="220"/>
    </location>
</feature>
<feature type="compositionally biased region" description="Polar residues" evidence="1">
    <location>
        <begin position="77"/>
        <end position="86"/>
    </location>
</feature>
<dbReference type="Pfam" id="PF08719">
    <property type="entry name" value="NADAR"/>
    <property type="match status" value="2"/>
</dbReference>
<dbReference type="InterPro" id="IPR012816">
    <property type="entry name" value="NADAR"/>
</dbReference>
<sequence>MAKTPADFVFFWKPDQPYGWAGQWYPSPFTARVTLHDDEERDVFFPTAEHWMMAQKALLFGDKDIFERIAGPPLVSGASTSPNQSEGAGPRRSKRSRPSKTASASPAQASPKKHRAPSPKEVKALGRKVKNFDEATWVRERTRIVLEGTLHKFRQNPDLRRELLATGEKEMVEASPLDRVWGIGMGEKKALETCGSAEGREAWGLNLLGRALGEAREVLRAEFRDEGEGEDEGEGIGGGGVAAETLRSG</sequence>
<keyword evidence="4" id="KW-1185">Reference proteome</keyword>
<evidence type="ECO:0000313" key="3">
    <source>
        <dbReference type="EMBL" id="TBU53910.1"/>
    </source>
</evidence>
<dbReference type="AlphaFoldDB" id="A0A4Q9NFW3"/>
<organism evidence="3 4">
    <name type="scientific">Dichomitus squalens</name>
    <dbReference type="NCBI Taxonomy" id="114155"/>
    <lineage>
        <taxon>Eukaryota</taxon>
        <taxon>Fungi</taxon>
        <taxon>Dikarya</taxon>
        <taxon>Basidiomycota</taxon>
        <taxon>Agaricomycotina</taxon>
        <taxon>Agaricomycetes</taxon>
        <taxon>Polyporales</taxon>
        <taxon>Polyporaceae</taxon>
        <taxon>Dichomitus</taxon>
    </lineage>
</organism>
<name>A0A4Q9NFW3_9APHY</name>
<feature type="domain" description="NADAR" evidence="2">
    <location>
        <begin position="10"/>
        <end position="70"/>
    </location>
</feature>
<reference evidence="3 4" key="1">
    <citation type="submission" date="2019-01" db="EMBL/GenBank/DDBJ databases">
        <title>Draft genome sequences of three monokaryotic isolates of the white-rot basidiomycete fungus Dichomitus squalens.</title>
        <authorList>
            <consortium name="DOE Joint Genome Institute"/>
            <person name="Lopez S.C."/>
            <person name="Andreopoulos B."/>
            <person name="Pangilinan J."/>
            <person name="Lipzen A."/>
            <person name="Riley R."/>
            <person name="Ahrendt S."/>
            <person name="Ng V."/>
            <person name="Barry K."/>
            <person name="Daum C."/>
            <person name="Grigoriev I.V."/>
            <person name="Hilden K.S."/>
            <person name="Makela M.R."/>
            <person name="de Vries R.P."/>
        </authorList>
    </citation>
    <scope>NUCLEOTIDE SEQUENCE [LARGE SCALE GENOMIC DNA]</scope>
    <source>
        <strain evidence="3 4">CBS 464.89</strain>
    </source>
</reference>
<protein>
    <recommendedName>
        <fullName evidence="2">NADAR domain-containing protein</fullName>
    </recommendedName>
</protein>
<dbReference type="Gene3D" id="1.10.357.40">
    <property type="entry name" value="YbiA-like"/>
    <property type="match status" value="1"/>
</dbReference>
<dbReference type="Proteomes" id="UP000292082">
    <property type="component" value="Unassembled WGS sequence"/>
</dbReference>
<accession>A0A4Q9NFW3</accession>
<dbReference type="InterPro" id="IPR037238">
    <property type="entry name" value="YbiA-like_sf"/>
</dbReference>
<feature type="region of interest" description="Disordered" evidence="1">
    <location>
        <begin position="224"/>
        <end position="249"/>
    </location>
</feature>
<feature type="region of interest" description="Disordered" evidence="1">
    <location>
        <begin position="73"/>
        <end position="126"/>
    </location>
</feature>
<dbReference type="SUPFAM" id="SSF143990">
    <property type="entry name" value="YbiA-like"/>
    <property type="match status" value="2"/>
</dbReference>
<feature type="compositionally biased region" description="Low complexity" evidence="1">
    <location>
        <begin position="99"/>
        <end position="110"/>
    </location>
</feature>
<proteinExistence type="predicted"/>
<dbReference type="EMBL" id="ML145202">
    <property type="protein sequence ID" value="TBU53910.1"/>
    <property type="molecule type" value="Genomic_DNA"/>
</dbReference>
<gene>
    <name evidence="3" type="ORF">BD310DRAFT_937120</name>
</gene>
<evidence type="ECO:0000259" key="2">
    <source>
        <dbReference type="Pfam" id="PF08719"/>
    </source>
</evidence>
<dbReference type="CDD" id="cd15457">
    <property type="entry name" value="NADAR"/>
    <property type="match status" value="1"/>
</dbReference>
<evidence type="ECO:0000313" key="4">
    <source>
        <dbReference type="Proteomes" id="UP000292082"/>
    </source>
</evidence>
<dbReference type="NCBIfam" id="TIGR02464">
    <property type="entry name" value="ribofla_fusion"/>
    <property type="match status" value="1"/>
</dbReference>